<accession>A0A433XB37</accession>
<reference evidence="5 6" key="1">
    <citation type="journal article" date="2016" name="Int. J. Syst. Evol. Microbiol.">
        <title>Arsenicitalea aurantiaca gen. nov., sp. nov., a new member of the family Hyphomicrobiaceae, isolated from high-arsenic sediment.</title>
        <authorList>
            <person name="Mu Y."/>
            <person name="Zhou L."/>
            <person name="Zeng X.C."/>
            <person name="Liu L."/>
            <person name="Pan Y."/>
            <person name="Chen X."/>
            <person name="Wang J."/>
            <person name="Li S."/>
            <person name="Li W.J."/>
            <person name="Wang Y."/>
        </authorList>
    </citation>
    <scope>NUCLEOTIDE SEQUENCE [LARGE SCALE GENOMIC DNA]</scope>
    <source>
        <strain evidence="5 6">42-50</strain>
    </source>
</reference>
<dbReference type="InterPro" id="IPR011711">
    <property type="entry name" value="GntR_C"/>
</dbReference>
<dbReference type="InterPro" id="IPR036388">
    <property type="entry name" value="WH-like_DNA-bd_sf"/>
</dbReference>
<keyword evidence="6" id="KW-1185">Reference proteome</keyword>
<evidence type="ECO:0000313" key="5">
    <source>
        <dbReference type="EMBL" id="RUT31285.1"/>
    </source>
</evidence>
<dbReference type="AlphaFoldDB" id="A0A433XB37"/>
<dbReference type="PROSITE" id="PS50949">
    <property type="entry name" value="HTH_GNTR"/>
    <property type="match status" value="1"/>
</dbReference>
<organism evidence="5 6">
    <name type="scientific">Arsenicitalea aurantiaca</name>
    <dbReference type="NCBI Taxonomy" id="1783274"/>
    <lineage>
        <taxon>Bacteria</taxon>
        <taxon>Pseudomonadati</taxon>
        <taxon>Pseudomonadota</taxon>
        <taxon>Alphaproteobacteria</taxon>
        <taxon>Hyphomicrobiales</taxon>
        <taxon>Devosiaceae</taxon>
        <taxon>Arsenicitalea</taxon>
    </lineage>
</organism>
<dbReference type="InterPro" id="IPR036390">
    <property type="entry name" value="WH_DNA-bd_sf"/>
</dbReference>
<dbReference type="Gene3D" id="1.10.10.10">
    <property type="entry name" value="Winged helix-like DNA-binding domain superfamily/Winged helix DNA-binding domain"/>
    <property type="match status" value="1"/>
</dbReference>
<keyword evidence="2" id="KW-0238">DNA-binding</keyword>
<dbReference type="SMART" id="SM00345">
    <property type="entry name" value="HTH_GNTR"/>
    <property type="match status" value="1"/>
</dbReference>
<dbReference type="PRINTS" id="PR00035">
    <property type="entry name" value="HTHGNTR"/>
</dbReference>
<dbReference type="Proteomes" id="UP000281547">
    <property type="component" value="Unassembled WGS sequence"/>
</dbReference>
<evidence type="ECO:0000256" key="3">
    <source>
        <dbReference type="ARBA" id="ARBA00023163"/>
    </source>
</evidence>
<dbReference type="CDD" id="cd07377">
    <property type="entry name" value="WHTH_GntR"/>
    <property type="match status" value="1"/>
</dbReference>
<dbReference type="InterPro" id="IPR008920">
    <property type="entry name" value="TF_FadR/GntR_C"/>
</dbReference>
<dbReference type="EMBL" id="RZNJ01000003">
    <property type="protein sequence ID" value="RUT31285.1"/>
    <property type="molecule type" value="Genomic_DNA"/>
</dbReference>
<feature type="domain" description="HTH gntR-type" evidence="4">
    <location>
        <begin position="16"/>
        <end position="84"/>
    </location>
</feature>
<comment type="caution">
    <text evidence="5">The sequence shown here is derived from an EMBL/GenBank/DDBJ whole genome shotgun (WGS) entry which is preliminary data.</text>
</comment>
<evidence type="ECO:0000256" key="2">
    <source>
        <dbReference type="ARBA" id="ARBA00023125"/>
    </source>
</evidence>
<name>A0A433XB37_9HYPH</name>
<keyword evidence="3" id="KW-0804">Transcription</keyword>
<dbReference type="SUPFAM" id="SSF48008">
    <property type="entry name" value="GntR ligand-binding domain-like"/>
    <property type="match status" value="1"/>
</dbReference>
<dbReference type="SUPFAM" id="SSF46785">
    <property type="entry name" value="Winged helix' DNA-binding domain"/>
    <property type="match status" value="1"/>
</dbReference>
<dbReference type="RefSeq" id="WP_127188531.1">
    <property type="nucleotide sequence ID" value="NZ_RZNJ01000003.1"/>
</dbReference>
<dbReference type="SMART" id="SM00895">
    <property type="entry name" value="FCD"/>
    <property type="match status" value="1"/>
</dbReference>
<dbReference type="GO" id="GO:0003677">
    <property type="term" value="F:DNA binding"/>
    <property type="evidence" value="ECO:0007669"/>
    <property type="project" value="UniProtKB-KW"/>
</dbReference>
<dbReference type="PANTHER" id="PTHR43537:SF44">
    <property type="entry name" value="GNTR FAMILY REGULATORY PROTEIN"/>
    <property type="match status" value="1"/>
</dbReference>
<protein>
    <submittedName>
        <fullName evidence="5">FadR family transcriptional regulator</fullName>
    </submittedName>
</protein>
<dbReference type="InterPro" id="IPR000524">
    <property type="entry name" value="Tscrpt_reg_HTH_GntR"/>
</dbReference>
<gene>
    <name evidence="5" type="ORF">EMQ25_10525</name>
</gene>
<dbReference type="Gene3D" id="1.20.120.530">
    <property type="entry name" value="GntR ligand-binding domain-like"/>
    <property type="match status" value="1"/>
</dbReference>
<evidence type="ECO:0000256" key="1">
    <source>
        <dbReference type="ARBA" id="ARBA00023015"/>
    </source>
</evidence>
<evidence type="ECO:0000259" key="4">
    <source>
        <dbReference type="PROSITE" id="PS50949"/>
    </source>
</evidence>
<dbReference type="Pfam" id="PF00392">
    <property type="entry name" value="GntR"/>
    <property type="match status" value="1"/>
</dbReference>
<dbReference type="OrthoDB" id="9028214at2"/>
<dbReference type="PANTHER" id="PTHR43537">
    <property type="entry name" value="TRANSCRIPTIONAL REGULATOR, GNTR FAMILY"/>
    <property type="match status" value="1"/>
</dbReference>
<sequence length="244" mass="26235">MAPSQDNPAAARNLGKGKIATAVAILGERIVAGDFAPGRPLPVEADLAQTLDVGRSVLREAIKVLASKGMVSARPRLGTMILPRSQWNLFDHDVLHWMLRPGLVEPGLLRDILVARAIIEPQAARLAAINATMSDKANIRAAFRAMAESVGDPDASVRADIQFHTSILEASHNAILHAFSPALTAILSAFFQISIQNPEIFPGNLPAHERVAREIDAEDPEAAHAAMLDVLGYTEADLTERLKL</sequence>
<dbReference type="Pfam" id="PF07729">
    <property type="entry name" value="FCD"/>
    <property type="match status" value="1"/>
</dbReference>
<dbReference type="GO" id="GO:0003700">
    <property type="term" value="F:DNA-binding transcription factor activity"/>
    <property type="evidence" value="ECO:0007669"/>
    <property type="project" value="InterPro"/>
</dbReference>
<keyword evidence="1" id="KW-0805">Transcription regulation</keyword>
<proteinExistence type="predicted"/>
<evidence type="ECO:0000313" key="6">
    <source>
        <dbReference type="Proteomes" id="UP000281547"/>
    </source>
</evidence>